<evidence type="ECO:0000256" key="2">
    <source>
        <dbReference type="ARBA" id="ARBA00022692"/>
    </source>
</evidence>
<dbReference type="HOGENOM" id="CLU_065200_1_2_5"/>
<gene>
    <name evidence="6" type="ordered locus">RPE_1563</name>
</gene>
<dbReference type="Pfam" id="PF04191">
    <property type="entry name" value="PEMT"/>
    <property type="match status" value="1"/>
</dbReference>
<reference evidence="6" key="1">
    <citation type="submission" date="2006-09" db="EMBL/GenBank/DDBJ databases">
        <title>Complete sequence of Rhodopseudomonas palustris BisA53.</title>
        <authorList>
            <consortium name="US DOE Joint Genome Institute"/>
            <person name="Copeland A."/>
            <person name="Lucas S."/>
            <person name="Lapidus A."/>
            <person name="Barry K."/>
            <person name="Detter J.C."/>
            <person name="Glavina del Rio T."/>
            <person name="Hammon N."/>
            <person name="Israni S."/>
            <person name="Dalin E."/>
            <person name="Tice H."/>
            <person name="Pitluck S."/>
            <person name="Chain P."/>
            <person name="Malfatti S."/>
            <person name="Shin M."/>
            <person name="Vergez L."/>
            <person name="Schmutz J."/>
            <person name="Larimer F."/>
            <person name="Land M."/>
            <person name="Hauser L."/>
            <person name="Pelletier D.A."/>
            <person name="Kyrpides N."/>
            <person name="Kim E."/>
            <person name="Harwood C.S."/>
            <person name="Oda Y."/>
            <person name="Richardson P."/>
        </authorList>
    </citation>
    <scope>NUCLEOTIDE SEQUENCE [LARGE SCALE GENOMIC DNA]</scope>
    <source>
        <strain evidence="6">BisA53</strain>
    </source>
</reference>
<dbReference type="eggNOG" id="COG2020">
    <property type="taxonomic scope" value="Bacteria"/>
</dbReference>
<dbReference type="GO" id="GO:0008168">
    <property type="term" value="F:methyltransferase activity"/>
    <property type="evidence" value="ECO:0007669"/>
    <property type="project" value="UniProtKB-KW"/>
</dbReference>
<feature type="transmembrane region" description="Helical" evidence="5">
    <location>
        <begin position="72"/>
        <end position="91"/>
    </location>
</feature>
<sequence>MIARLLLQNAVWTAGMALLLLAPAGTLRWPQAWVFLATIAALGIGCGLYLAKTDPALLRERMRPPVQDDQPAADKAFVAAFGFAALMWFLLMGLERRAGRAGMPLPIEATGWGLILLSTLVIMAALRANSFAVPVIRLQQDRQQQVVDHGPYALVRHPMYSGVALFFLGMPLLLGSRWGLAMVPLLIALFAIRTVIEERALRQGLPGYADYAARVRYRLAPGLW</sequence>
<evidence type="ECO:0000256" key="5">
    <source>
        <dbReference type="SAM" id="Phobius"/>
    </source>
</evidence>
<keyword evidence="4 5" id="KW-0472">Membrane</keyword>
<dbReference type="InterPro" id="IPR007318">
    <property type="entry name" value="Phopholipid_MeTrfase"/>
</dbReference>
<dbReference type="OrthoDB" id="7203053at2"/>
<dbReference type="GO" id="GO:0032259">
    <property type="term" value="P:methylation"/>
    <property type="evidence" value="ECO:0007669"/>
    <property type="project" value="UniProtKB-KW"/>
</dbReference>
<dbReference type="AlphaFoldDB" id="Q07RC1"/>
<protein>
    <submittedName>
        <fullName evidence="6">Isoprenylcysteine carboxyl methyltransferase</fullName>
    </submittedName>
</protein>
<dbReference type="Gene3D" id="1.20.120.1630">
    <property type="match status" value="1"/>
</dbReference>
<accession>Q07RC1</accession>
<feature type="transmembrane region" description="Helical" evidence="5">
    <location>
        <begin position="153"/>
        <end position="172"/>
    </location>
</feature>
<name>Q07RC1_RHOP5</name>
<keyword evidence="3 5" id="KW-1133">Transmembrane helix</keyword>
<organism evidence="6">
    <name type="scientific">Rhodopseudomonas palustris (strain BisA53)</name>
    <dbReference type="NCBI Taxonomy" id="316055"/>
    <lineage>
        <taxon>Bacteria</taxon>
        <taxon>Pseudomonadati</taxon>
        <taxon>Pseudomonadota</taxon>
        <taxon>Alphaproteobacteria</taxon>
        <taxon>Hyphomicrobiales</taxon>
        <taxon>Nitrobacteraceae</taxon>
        <taxon>Rhodopseudomonas</taxon>
    </lineage>
</organism>
<proteinExistence type="predicted"/>
<keyword evidence="6" id="KW-0808">Transferase</keyword>
<feature type="transmembrane region" description="Helical" evidence="5">
    <location>
        <begin position="111"/>
        <end position="132"/>
    </location>
</feature>
<evidence type="ECO:0000256" key="1">
    <source>
        <dbReference type="ARBA" id="ARBA00004127"/>
    </source>
</evidence>
<feature type="transmembrane region" description="Helical" evidence="5">
    <location>
        <begin position="7"/>
        <end position="26"/>
    </location>
</feature>
<keyword evidence="6" id="KW-0489">Methyltransferase</keyword>
<dbReference type="PANTHER" id="PTHR43847:SF1">
    <property type="entry name" value="BLL3993 PROTEIN"/>
    <property type="match status" value="1"/>
</dbReference>
<feature type="transmembrane region" description="Helical" evidence="5">
    <location>
        <begin position="178"/>
        <end position="196"/>
    </location>
</feature>
<dbReference type="EMBL" id="CP000463">
    <property type="protein sequence ID" value="ABJ05513.1"/>
    <property type="molecule type" value="Genomic_DNA"/>
</dbReference>
<evidence type="ECO:0000313" key="6">
    <source>
        <dbReference type="EMBL" id="ABJ05513.1"/>
    </source>
</evidence>
<dbReference type="STRING" id="316055.RPE_1563"/>
<dbReference type="PANTHER" id="PTHR43847">
    <property type="entry name" value="BLL3993 PROTEIN"/>
    <property type="match status" value="1"/>
</dbReference>
<comment type="subcellular location">
    <subcellularLocation>
        <location evidence="1">Endomembrane system</location>
        <topology evidence="1">Multi-pass membrane protein</topology>
    </subcellularLocation>
</comment>
<evidence type="ECO:0000256" key="3">
    <source>
        <dbReference type="ARBA" id="ARBA00022989"/>
    </source>
</evidence>
<dbReference type="KEGG" id="rpe:RPE_1563"/>
<feature type="transmembrane region" description="Helical" evidence="5">
    <location>
        <begin position="32"/>
        <end position="51"/>
    </location>
</feature>
<keyword evidence="2 5" id="KW-0812">Transmembrane</keyword>
<dbReference type="GO" id="GO:0012505">
    <property type="term" value="C:endomembrane system"/>
    <property type="evidence" value="ECO:0007669"/>
    <property type="project" value="UniProtKB-SubCell"/>
</dbReference>
<dbReference type="InterPro" id="IPR052527">
    <property type="entry name" value="Metal_cation-efflux_comp"/>
</dbReference>
<evidence type="ECO:0000256" key="4">
    <source>
        <dbReference type="ARBA" id="ARBA00023136"/>
    </source>
</evidence>